<dbReference type="PROSITE" id="PS50088">
    <property type="entry name" value="ANK_REPEAT"/>
    <property type="match status" value="2"/>
</dbReference>
<dbReference type="InterPro" id="IPR002110">
    <property type="entry name" value="Ankyrin_rpt"/>
</dbReference>
<name>A0A434ADF7_9FLAO</name>
<dbReference type="EMBL" id="QWDM01000001">
    <property type="protein sequence ID" value="RUT72400.1"/>
    <property type="molecule type" value="Genomic_DNA"/>
</dbReference>
<dbReference type="Proteomes" id="UP000288102">
    <property type="component" value="Unassembled WGS sequence"/>
</dbReference>
<organism evidence="4 5">
    <name type="scientific">Flavobacterium cupreum</name>
    <dbReference type="NCBI Taxonomy" id="2133766"/>
    <lineage>
        <taxon>Bacteria</taxon>
        <taxon>Pseudomonadati</taxon>
        <taxon>Bacteroidota</taxon>
        <taxon>Flavobacteriia</taxon>
        <taxon>Flavobacteriales</taxon>
        <taxon>Flavobacteriaceae</taxon>
        <taxon>Flavobacterium</taxon>
    </lineage>
</organism>
<evidence type="ECO:0000256" key="1">
    <source>
        <dbReference type="ARBA" id="ARBA00022737"/>
    </source>
</evidence>
<evidence type="ECO:0000256" key="2">
    <source>
        <dbReference type="ARBA" id="ARBA00023043"/>
    </source>
</evidence>
<dbReference type="AlphaFoldDB" id="A0A434ADF7"/>
<keyword evidence="1" id="KW-0677">Repeat</keyword>
<dbReference type="PROSITE" id="PS50297">
    <property type="entry name" value="ANK_REP_REGION"/>
    <property type="match status" value="2"/>
</dbReference>
<reference evidence="5" key="1">
    <citation type="journal article" date="2019" name="Syst. Appl. Microbiol.">
        <title>Flavobacterium circumlabens sp. nov. and Flavobacterium cupreum sp. nov., two psychrotrophic species isolated from Antarctic environmental samples.</title>
        <authorList>
            <person name="Kralova S."/>
            <person name="Busse H.-J."/>
            <person name="Svec P."/>
            <person name="Maslanova I."/>
            <person name="Stankova E."/>
            <person name="Bartak M."/>
            <person name="Sedlacek I."/>
        </authorList>
    </citation>
    <scope>NUCLEOTIDE SEQUENCE [LARGE SCALE GENOMIC DNA]</scope>
    <source>
        <strain evidence="5">CCM 8825</strain>
    </source>
</reference>
<dbReference type="Pfam" id="PF12796">
    <property type="entry name" value="Ank_2"/>
    <property type="match status" value="1"/>
</dbReference>
<dbReference type="RefSeq" id="WP_127336702.1">
    <property type="nucleotide sequence ID" value="NZ_QWDM01000001.1"/>
</dbReference>
<evidence type="ECO:0000313" key="5">
    <source>
        <dbReference type="Proteomes" id="UP000288102"/>
    </source>
</evidence>
<protein>
    <submittedName>
        <fullName evidence="4">Ankyrin repeat domain-containing protein</fullName>
    </submittedName>
</protein>
<keyword evidence="5" id="KW-1185">Reference proteome</keyword>
<sequence length="167" mass="19130">MSVEVYRLISKEEIDNFIRFLNKEGIDYVDEDKRSLFMLVIIYISKAQKINNILNSKREVKNNTDFYKKGIELVNILIQYHCNINTQDRYGFSALHYAAQSSYDEFVELLILNNAKVDLQDNEGNTPLWHAAMNSSGITNTIQLLLDAGADINKANKHGVSPKDLIE</sequence>
<evidence type="ECO:0000313" key="4">
    <source>
        <dbReference type="EMBL" id="RUT72400.1"/>
    </source>
</evidence>
<evidence type="ECO:0000256" key="3">
    <source>
        <dbReference type="PROSITE-ProRule" id="PRU00023"/>
    </source>
</evidence>
<feature type="repeat" description="ANK" evidence="3">
    <location>
        <begin position="90"/>
        <end position="122"/>
    </location>
</feature>
<dbReference type="OrthoDB" id="407974at2"/>
<dbReference type="SMART" id="SM00248">
    <property type="entry name" value="ANK"/>
    <property type="match status" value="2"/>
</dbReference>
<dbReference type="PANTHER" id="PTHR24171">
    <property type="entry name" value="ANKYRIN REPEAT DOMAIN-CONTAINING PROTEIN 39-RELATED"/>
    <property type="match status" value="1"/>
</dbReference>
<keyword evidence="2 3" id="KW-0040">ANK repeat</keyword>
<proteinExistence type="predicted"/>
<dbReference type="SUPFAM" id="SSF48403">
    <property type="entry name" value="Ankyrin repeat"/>
    <property type="match status" value="1"/>
</dbReference>
<dbReference type="InterPro" id="IPR036770">
    <property type="entry name" value="Ankyrin_rpt-contain_sf"/>
</dbReference>
<feature type="repeat" description="ANK" evidence="3">
    <location>
        <begin position="123"/>
        <end position="157"/>
    </location>
</feature>
<accession>A0A434ADF7</accession>
<dbReference type="Gene3D" id="1.25.40.20">
    <property type="entry name" value="Ankyrin repeat-containing domain"/>
    <property type="match status" value="1"/>
</dbReference>
<comment type="caution">
    <text evidence="4">The sequence shown here is derived from an EMBL/GenBank/DDBJ whole genome shotgun (WGS) entry which is preliminary data.</text>
</comment>
<gene>
    <name evidence="4" type="ORF">D0817_01990</name>
</gene>
<dbReference type="PRINTS" id="PR01415">
    <property type="entry name" value="ANKYRIN"/>
</dbReference>